<dbReference type="EMBL" id="JAZGJQ010000007">
    <property type="protein sequence ID" value="MEE6147697.1"/>
    <property type="molecule type" value="Genomic_DNA"/>
</dbReference>
<protein>
    <submittedName>
        <fullName evidence="2">Uncharacterized protein</fullName>
    </submittedName>
</protein>
<comment type="caution">
    <text evidence="2">The sequence shown here is derived from an EMBL/GenBank/DDBJ whole genome shotgun (WGS) entry which is preliminary data.</text>
</comment>
<dbReference type="PROSITE" id="PS51257">
    <property type="entry name" value="PROKAR_LIPOPROTEIN"/>
    <property type="match status" value="1"/>
</dbReference>
<dbReference type="Proteomes" id="UP001332931">
    <property type="component" value="Unassembled WGS sequence"/>
</dbReference>
<feature type="region of interest" description="Disordered" evidence="1">
    <location>
        <begin position="40"/>
        <end position="104"/>
    </location>
</feature>
<reference evidence="2 3" key="1">
    <citation type="submission" date="2024-01" db="EMBL/GenBank/DDBJ databases">
        <title>Description of Olsenella sp. nov., isolated from pig feces.</title>
        <authorList>
            <person name="Chang Y.-H."/>
        </authorList>
    </citation>
    <scope>NUCLEOTIDE SEQUENCE [LARGE SCALE GENOMIC DNA]</scope>
    <source>
        <strain evidence="2 3">YH-ols2223</strain>
    </source>
</reference>
<evidence type="ECO:0000256" key="1">
    <source>
        <dbReference type="SAM" id="MobiDB-lite"/>
    </source>
</evidence>
<accession>A0ABU7RAR9</accession>
<organism evidence="2 3">
    <name type="scientific">Olsenella absiana</name>
    <dbReference type="NCBI Taxonomy" id="3115222"/>
    <lineage>
        <taxon>Bacteria</taxon>
        <taxon>Bacillati</taxon>
        <taxon>Actinomycetota</taxon>
        <taxon>Coriobacteriia</taxon>
        <taxon>Coriobacteriales</taxon>
        <taxon>Atopobiaceae</taxon>
        <taxon>Olsenella</taxon>
    </lineage>
</organism>
<evidence type="ECO:0000313" key="3">
    <source>
        <dbReference type="Proteomes" id="UP001332931"/>
    </source>
</evidence>
<keyword evidence="3" id="KW-1185">Reference proteome</keyword>
<dbReference type="RefSeq" id="WP_330958466.1">
    <property type="nucleotide sequence ID" value="NZ_JAZGJQ010000007.1"/>
</dbReference>
<feature type="compositionally biased region" description="Gly residues" evidence="1">
    <location>
        <begin position="40"/>
        <end position="68"/>
    </location>
</feature>
<gene>
    <name evidence="2" type="ORF">VXJ25_06855</name>
</gene>
<sequence length="180" mass="18360">MRTGGGRVGRWRGPAWALAVVGCVVLLALVGVLRASGGGGGAPGVVGAGTSGGGRPDASGKGEGGGSGDVARERGASPQPSPGDFPEGEDGLARVSERTSDLGLEEESSGIVRAYRDQGDCLLRQAGYLDLLGDVWSCTVEGPGWVDVVLVRRAEGDRGSRVRVVRLALEEWEGAYGSVE</sequence>
<feature type="compositionally biased region" description="Basic and acidic residues" evidence="1">
    <location>
        <begin position="91"/>
        <end position="100"/>
    </location>
</feature>
<name>A0ABU7RAR9_9ACTN</name>
<proteinExistence type="predicted"/>
<evidence type="ECO:0000313" key="2">
    <source>
        <dbReference type="EMBL" id="MEE6147697.1"/>
    </source>
</evidence>